<reference evidence="11" key="1">
    <citation type="journal article" date="2021" name="PeerJ">
        <title>Extensive microbial diversity within the chicken gut microbiome revealed by metagenomics and culture.</title>
        <authorList>
            <person name="Gilroy R."/>
            <person name="Ravi A."/>
            <person name="Getino M."/>
            <person name="Pursley I."/>
            <person name="Horton D.L."/>
            <person name="Alikhan N.F."/>
            <person name="Baker D."/>
            <person name="Gharbi K."/>
            <person name="Hall N."/>
            <person name="Watson M."/>
            <person name="Adriaenssens E.M."/>
            <person name="Foster-Nyarko E."/>
            <person name="Jarju S."/>
            <person name="Secka A."/>
            <person name="Antonio M."/>
            <person name="Oren A."/>
            <person name="Chaudhuri R.R."/>
            <person name="La Ragione R."/>
            <person name="Hildebrand F."/>
            <person name="Pallen M.J."/>
        </authorList>
    </citation>
    <scope>NUCLEOTIDE SEQUENCE</scope>
    <source>
        <strain evidence="11">ChiW19-6364</strain>
    </source>
</reference>
<dbReference type="InterPro" id="IPR027417">
    <property type="entry name" value="P-loop_NTPase"/>
</dbReference>
<dbReference type="CDD" id="cd05387">
    <property type="entry name" value="BY-kinase"/>
    <property type="match status" value="1"/>
</dbReference>
<evidence type="ECO:0000256" key="3">
    <source>
        <dbReference type="ARBA" id="ARBA00022679"/>
    </source>
</evidence>
<reference evidence="11" key="2">
    <citation type="submission" date="2021-04" db="EMBL/GenBank/DDBJ databases">
        <authorList>
            <person name="Gilroy R."/>
        </authorList>
    </citation>
    <scope>NUCLEOTIDE SEQUENCE</scope>
    <source>
        <strain evidence="11">ChiW19-6364</strain>
    </source>
</reference>
<evidence type="ECO:0000313" key="11">
    <source>
        <dbReference type="EMBL" id="HJD40955.1"/>
    </source>
</evidence>
<keyword evidence="3" id="KW-0808">Transferase</keyword>
<evidence type="ECO:0000313" key="12">
    <source>
        <dbReference type="Proteomes" id="UP000823850"/>
    </source>
</evidence>
<dbReference type="Pfam" id="PF13614">
    <property type="entry name" value="AAA_31"/>
    <property type="match status" value="1"/>
</dbReference>
<feature type="transmembrane region" description="Helical" evidence="9">
    <location>
        <begin position="35"/>
        <end position="52"/>
    </location>
</feature>
<comment type="similarity">
    <text evidence="1">Belongs to the CpsD/CapB family.</text>
</comment>
<dbReference type="AlphaFoldDB" id="A0A9D2R9S2"/>
<dbReference type="PANTHER" id="PTHR32309:SF13">
    <property type="entry name" value="FERRIC ENTEROBACTIN TRANSPORT PROTEIN FEPE"/>
    <property type="match status" value="1"/>
</dbReference>
<keyword evidence="9" id="KW-1133">Transmembrane helix</keyword>
<dbReference type="InterPro" id="IPR050445">
    <property type="entry name" value="Bact_polysacc_biosynth/exp"/>
</dbReference>
<keyword evidence="9" id="KW-0472">Membrane</keyword>
<evidence type="ECO:0000256" key="1">
    <source>
        <dbReference type="ARBA" id="ARBA00007316"/>
    </source>
</evidence>
<feature type="transmembrane region" description="Helical" evidence="9">
    <location>
        <begin position="188"/>
        <end position="206"/>
    </location>
</feature>
<evidence type="ECO:0000256" key="9">
    <source>
        <dbReference type="SAM" id="Phobius"/>
    </source>
</evidence>
<dbReference type="Proteomes" id="UP000823850">
    <property type="component" value="Unassembled WGS sequence"/>
</dbReference>
<organism evidence="11 12">
    <name type="scientific">Candidatus Blautia stercoripullorum</name>
    <dbReference type="NCBI Taxonomy" id="2838502"/>
    <lineage>
        <taxon>Bacteria</taxon>
        <taxon>Bacillati</taxon>
        <taxon>Bacillota</taxon>
        <taxon>Clostridia</taxon>
        <taxon>Lachnospirales</taxon>
        <taxon>Lachnospiraceae</taxon>
        <taxon>Blautia</taxon>
    </lineage>
</organism>
<dbReference type="NCBIfam" id="TIGR01007">
    <property type="entry name" value="eps_fam"/>
    <property type="match status" value="1"/>
</dbReference>
<comment type="caution">
    <text evidence="11">The sequence shown here is derived from an EMBL/GenBank/DDBJ whole genome shotgun (WGS) entry which is preliminary data.</text>
</comment>
<dbReference type="GO" id="GO:0004715">
    <property type="term" value="F:non-membrane spanning protein tyrosine kinase activity"/>
    <property type="evidence" value="ECO:0007669"/>
    <property type="project" value="UniProtKB-EC"/>
</dbReference>
<keyword evidence="6" id="KW-0067">ATP-binding</keyword>
<dbReference type="GO" id="GO:0016874">
    <property type="term" value="F:ligase activity"/>
    <property type="evidence" value="ECO:0007669"/>
    <property type="project" value="UniProtKB-KW"/>
</dbReference>
<keyword evidence="11" id="KW-0436">Ligase</keyword>
<dbReference type="EC" id="2.7.10.2" evidence="2"/>
<dbReference type="InterPro" id="IPR025669">
    <property type="entry name" value="AAA_dom"/>
</dbReference>
<evidence type="ECO:0000256" key="6">
    <source>
        <dbReference type="ARBA" id="ARBA00022840"/>
    </source>
</evidence>
<accession>A0A9D2R9S2</accession>
<dbReference type="EMBL" id="DWUX01000226">
    <property type="protein sequence ID" value="HJD40955.1"/>
    <property type="molecule type" value="Genomic_DNA"/>
</dbReference>
<evidence type="ECO:0000256" key="7">
    <source>
        <dbReference type="ARBA" id="ARBA00023137"/>
    </source>
</evidence>
<keyword evidence="4" id="KW-0547">Nucleotide-binding</keyword>
<dbReference type="GO" id="GO:0005524">
    <property type="term" value="F:ATP binding"/>
    <property type="evidence" value="ECO:0007669"/>
    <property type="project" value="UniProtKB-KW"/>
</dbReference>
<dbReference type="InterPro" id="IPR005702">
    <property type="entry name" value="Wzc-like_C"/>
</dbReference>
<keyword evidence="7" id="KW-0829">Tyrosine-protein kinase</keyword>
<evidence type="ECO:0000256" key="4">
    <source>
        <dbReference type="ARBA" id="ARBA00022741"/>
    </source>
</evidence>
<dbReference type="GO" id="GO:0005886">
    <property type="term" value="C:plasma membrane"/>
    <property type="evidence" value="ECO:0007669"/>
    <property type="project" value="TreeGrafter"/>
</dbReference>
<gene>
    <name evidence="11" type="ORF">H9913_13145</name>
</gene>
<protein>
    <recommendedName>
        <fullName evidence="2">non-specific protein-tyrosine kinase</fullName>
        <ecNumber evidence="2">2.7.10.2</ecNumber>
    </recommendedName>
</protein>
<feature type="domain" description="AAA" evidence="10">
    <location>
        <begin position="277"/>
        <end position="410"/>
    </location>
</feature>
<comment type="catalytic activity">
    <reaction evidence="8">
        <text>L-tyrosyl-[protein] + ATP = O-phospho-L-tyrosyl-[protein] + ADP + H(+)</text>
        <dbReference type="Rhea" id="RHEA:10596"/>
        <dbReference type="Rhea" id="RHEA-COMP:10136"/>
        <dbReference type="Rhea" id="RHEA-COMP:20101"/>
        <dbReference type="ChEBI" id="CHEBI:15378"/>
        <dbReference type="ChEBI" id="CHEBI:30616"/>
        <dbReference type="ChEBI" id="CHEBI:46858"/>
        <dbReference type="ChEBI" id="CHEBI:61978"/>
        <dbReference type="ChEBI" id="CHEBI:456216"/>
        <dbReference type="EC" id="2.7.10.2"/>
    </reaction>
</comment>
<name>A0A9D2R9S2_9FIRM</name>
<evidence type="ECO:0000256" key="8">
    <source>
        <dbReference type="ARBA" id="ARBA00051245"/>
    </source>
</evidence>
<evidence type="ECO:0000256" key="2">
    <source>
        <dbReference type="ARBA" id="ARBA00011903"/>
    </source>
</evidence>
<evidence type="ECO:0000256" key="5">
    <source>
        <dbReference type="ARBA" id="ARBA00022777"/>
    </source>
</evidence>
<dbReference type="PANTHER" id="PTHR32309">
    <property type="entry name" value="TYROSINE-PROTEIN KINASE"/>
    <property type="match status" value="1"/>
</dbReference>
<keyword evidence="9" id="KW-0812">Transmembrane</keyword>
<dbReference type="SUPFAM" id="SSF52540">
    <property type="entry name" value="P-loop containing nucleoside triphosphate hydrolases"/>
    <property type="match status" value="1"/>
</dbReference>
<sequence length="499" mass="55199">MSDRIESTEKERIEETEKIDIISLAGDFLYGLKKLWLLILVMTLAGAGISYFRTSYTYTPQYVASATMSVTAPGGQYIGAQTASQMAEVFPYILTSGVLEDVVAREMGMDSVPGSISATAEEGTNLLTMSVTSDDPQMAYDILHTVIDCYPEVAEFVLGNTSLTILDETGVPSDTQKEVVVRGSYRRGAVMGAGAGLVILCLYILLKKTVKSKDKLKSQINLPDMGSLPYIRNKKRKKKPEQNKVSLINERTPASYQEAMRRLRIRVLKEVEENQTKTIMVTSSIPGEGKTTVAVNLAISLVRQGKKVVLVDCDLRNPSIADFLGITEQRPGIDSVLHKKAAVTDVLTEIDVNGENKLTLLLGEEEEKTDISLLGSKRMEGLIAELKNMADVVILDTAPAQLLADAALMARFVDAALYVIRYDYTKMYKIREGIQALAMSKIKMLGYVFNCDRNSGDGKYGYGYGYGYRRYGSYGHYGRYRDTGKRDKKEDLSGRVIKD</sequence>
<proteinExistence type="inferred from homology"/>
<keyword evidence="5" id="KW-0418">Kinase</keyword>
<evidence type="ECO:0000259" key="10">
    <source>
        <dbReference type="Pfam" id="PF13614"/>
    </source>
</evidence>
<dbReference type="Gene3D" id="3.40.50.300">
    <property type="entry name" value="P-loop containing nucleotide triphosphate hydrolases"/>
    <property type="match status" value="1"/>
</dbReference>